<evidence type="ECO:0000313" key="1">
    <source>
        <dbReference type="EMBL" id="RWU23955.1"/>
    </source>
</evidence>
<dbReference type="OrthoDB" id="6962933at2"/>
<comment type="caution">
    <text evidence="1">The sequence shown here is derived from an EMBL/GenBank/DDBJ whole genome shotgun (WGS) entry which is preliminary data.</text>
</comment>
<dbReference type="EMBL" id="QJRG01000038">
    <property type="protein sequence ID" value="RWU23955.1"/>
    <property type="molecule type" value="Genomic_DNA"/>
</dbReference>
<organism evidence="1 2">
    <name type="scientific">Pseudomonas alkylphenolica</name>
    <dbReference type="NCBI Taxonomy" id="237609"/>
    <lineage>
        <taxon>Bacteria</taxon>
        <taxon>Pseudomonadati</taxon>
        <taxon>Pseudomonadota</taxon>
        <taxon>Gammaproteobacteria</taxon>
        <taxon>Pseudomonadales</taxon>
        <taxon>Pseudomonadaceae</taxon>
        <taxon>Pseudomonas</taxon>
    </lineage>
</organism>
<dbReference type="RefSeq" id="WP_128323059.1">
    <property type="nucleotide sequence ID" value="NZ_QJRG01000038.1"/>
</dbReference>
<protein>
    <submittedName>
        <fullName evidence="1">Uncharacterized protein</fullName>
    </submittedName>
</protein>
<accession>A0A443ZV68</accession>
<gene>
    <name evidence="1" type="ORF">DM813_09050</name>
</gene>
<sequence length="176" mass="20046">MTTFTNDNNWAERAEVFLGTLHIVDSTADLESPLGENARSVHLSEFKDRDGQVIGGQSDWLVAGHEQPATVLRFLFHSRTSDRLHFMISGSGADHEKKLGISRNGYLGLYAYASVRDYFKLEPLHWGDDAVICRWRDHQGHVVRTHHDPAVSNPRFSYLRVGEGEEVTFRIERINI</sequence>
<dbReference type="AlphaFoldDB" id="A0A443ZV68"/>
<reference evidence="1 2" key="1">
    <citation type="submission" date="2018-06" db="EMBL/GenBank/DDBJ databases">
        <title>Bacteria isolated from soil of Wuhan.</title>
        <authorList>
            <person name="Wei X."/>
            <person name="Chunhua H."/>
        </authorList>
    </citation>
    <scope>NUCLEOTIDE SEQUENCE [LARGE SCALE GENOMIC DNA]</scope>
    <source>
        <strain evidence="2">xwS2</strain>
    </source>
</reference>
<evidence type="ECO:0000313" key="2">
    <source>
        <dbReference type="Proteomes" id="UP000288983"/>
    </source>
</evidence>
<dbReference type="Proteomes" id="UP000288983">
    <property type="component" value="Unassembled WGS sequence"/>
</dbReference>
<proteinExistence type="predicted"/>
<name>A0A443ZV68_9PSED</name>